<dbReference type="AlphaFoldDB" id="A0A1E3W8G2"/>
<dbReference type="GO" id="GO:0016616">
    <property type="term" value="F:oxidoreductase activity, acting on the CH-OH group of donors, NAD or NADP as acceptor"/>
    <property type="evidence" value="ECO:0007669"/>
    <property type="project" value="InterPro"/>
</dbReference>
<evidence type="ECO:0000256" key="4">
    <source>
        <dbReference type="ARBA" id="ARBA00023002"/>
    </source>
</evidence>
<dbReference type="SUPFAM" id="SSF52283">
    <property type="entry name" value="Formate/glycerate dehydrogenase catalytic domain-like"/>
    <property type="match status" value="1"/>
</dbReference>
<dbReference type="HAMAP" id="MF_03210">
    <property type="entry name" value="Formate_dehydrogenase"/>
    <property type="match status" value="1"/>
</dbReference>
<keyword evidence="4 6" id="KW-0560">Oxidoreductase</keyword>
<dbReference type="InterPro" id="IPR029752">
    <property type="entry name" value="D-isomer_DH_CS1"/>
</dbReference>
<name>A0A1E3W8G2_9HYPH</name>
<dbReference type="Pfam" id="PF00389">
    <property type="entry name" value="2-Hacid_dh"/>
    <property type="match status" value="1"/>
</dbReference>
<reference evidence="9 10" key="1">
    <citation type="journal article" date="2016" name="Environ. Microbiol.">
        <title>New Methyloceanibacter diversity from North Sea sediments includes methanotroph containing solely the soluble methane monooxygenase.</title>
        <authorList>
            <person name="Vekeman B."/>
            <person name="Kerckhof F.M."/>
            <person name="Cremers G."/>
            <person name="de Vos P."/>
            <person name="Vandamme P."/>
            <person name="Boon N."/>
            <person name="Op den Camp H.J."/>
            <person name="Heylen K."/>
        </authorList>
    </citation>
    <scope>NUCLEOTIDE SEQUENCE [LARGE SCALE GENOMIC DNA]</scope>
    <source>
        <strain evidence="9 10">R-67177</strain>
    </source>
</reference>
<evidence type="ECO:0000256" key="6">
    <source>
        <dbReference type="RuleBase" id="RU003719"/>
    </source>
</evidence>
<feature type="domain" description="D-isomer specific 2-hydroxyacid dehydrogenase NAD-binding" evidence="8">
    <location>
        <begin position="156"/>
        <end position="335"/>
    </location>
</feature>
<evidence type="ECO:0000256" key="3">
    <source>
        <dbReference type="ARBA" id="ARBA00013128"/>
    </source>
</evidence>
<dbReference type="RefSeq" id="WP_069624693.1">
    <property type="nucleotide sequence ID" value="NZ_LPWD01000412.1"/>
</dbReference>
<comment type="catalytic activity">
    <reaction evidence="1">
        <text>formate + NAD(+) = CO2 + NADH</text>
        <dbReference type="Rhea" id="RHEA:15985"/>
        <dbReference type="ChEBI" id="CHEBI:15740"/>
        <dbReference type="ChEBI" id="CHEBI:16526"/>
        <dbReference type="ChEBI" id="CHEBI:57540"/>
        <dbReference type="ChEBI" id="CHEBI:57945"/>
        <dbReference type="EC" id="1.17.1.9"/>
    </reaction>
</comment>
<dbReference type="InterPro" id="IPR029753">
    <property type="entry name" value="D-isomer_DH_CS"/>
</dbReference>
<gene>
    <name evidence="9" type="ORF">AUC71_02210</name>
</gene>
<feature type="non-terminal residue" evidence="9">
    <location>
        <position position="363"/>
    </location>
</feature>
<dbReference type="Pfam" id="PF02826">
    <property type="entry name" value="2-Hacid_dh_C"/>
    <property type="match status" value="1"/>
</dbReference>
<dbReference type="Gene3D" id="3.40.50.720">
    <property type="entry name" value="NAD(P)-binding Rossmann-like Domain"/>
    <property type="match status" value="2"/>
</dbReference>
<dbReference type="GO" id="GO:0051287">
    <property type="term" value="F:NAD binding"/>
    <property type="evidence" value="ECO:0007669"/>
    <property type="project" value="InterPro"/>
</dbReference>
<dbReference type="SUPFAM" id="SSF51735">
    <property type="entry name" value="NAD(P)-binding Rossmann-fold domains"/>
    <property type="match status" value="1"/>
</dbReference>
<dbReference type="PROSITE" id="PS00065">
    <property type="entry name" value="D_2_HYDROXYACID_DH_1"/>
    <property type="match status" value="1"/>
</dbReference>
<evidence type="ECO:0000259" key="7">
    <source>
        <dbReference type="Pfam" id="PF00389"/>
    </source>
</evidence>
<dbReference type="InterPro" id="IPR033689">
    <property type="entry name" value="FDH_NAD-dep"/>
</dbReference>
<evidence type="ECO:0000256" key="2">
    <source>
        <dbReference type="ARBA" id="ARBA00005854"/>
    </source>
</evidence>
<feature type="domain" description="D-isomer specific 2-hydroxyacid dehydrogenase catalytic" evidence="7">
    <location>
        <begin position="62"/>
        <end position="361"/>
    </location>
</feature>
<dbReference type="GO" id="GO:0032787">
    <property type="term" value="P:monocarboxylic acid metabolic process"/>
    <property type="evidence" value="ECO:0007669"/>
    <property type="project" value="UniProtKB-ARBA"/>
</dbReference>
<dbReference type="FunFam" id="3.40.50.720:FF:000057">
    <property type="entry name" value="Formate dehydrogenase"/>
    <property type="match status" value="1"/>
</dbReference>
<evidence type="ECO:0000313" key="10">
    <source>
        <dbReference type="Proteomes" id="UP000095042"/>
    </source>
</evidence>
<evidence type="ECO:0000256" key="5">
    <source>
        <dbReference type="ARBA" id="ARBA00023027"/>
    </source>
</evidence>
<evidence type="ECO:0000313" key="9">
    <source>
        <dbReference type="EMBL" id="ODS02099.1"/>
    </source>
</evidence>
<dbReference type="PROSITE" id="PS00670">
    <property type="entry name" value="D_2_HYDROXYACID_DH_2"/>
    <property type="match status" value="1"/>
</dbReference>
<dbReference type="NCBIfam" id="NF005750">
    <property type="entry name" value="PRK07574.1"/>
    <property type="match status" value="1"/>
</dbReference>
<comment type="similarity">
    <text evidence="2 6">Belongs to the D-isomer specific 2-hydroxyacid dehydrogenase family.</text>
</comment>
<accession>A0A1E3W8G2</accession>
<comment type="caution">
    <text evidence="9">The sequence shown here is derived from an EMBL/GenBank/DDBJ whole genome shotgun (WGS) entry which is preliminary data.</text>
</comment>
<dbReference type="PANTHER" id="PTHR42938">
    <property type="entry name" value="FORMATE DEHYDROGENASE 1"/>
    <property type="match status" value="1"/>
</dbReference>
<dbReference type="InterPro" id="IPR006139">
    <property type="entry name" value="D-isomer_2_OHA_DH_cat_dom"/>
</dbReference>
<dbReference type="PANTHER" id="PTHR42938:SF9">
    <property type="entry name" value="FORMATE DEHYDROGENASE 1"/>
    <property type="match status" value="1"/>
</dbReference>
<dbReference type="Proteomes" id="UP000095042">
    <property type="component" value="Unassembled WGS sequence"/>
</dbReference>
<dbReference type="OrthoDB" id="9793626at2"/>
<sequence length="363" mass="40329">MAKVVCVLYDDPVNGYPPKYARDDIPKIDHYPDGQTAPTPSAIDFKPGELLGSVSGELGLRKFLEANGHELVVTADKDGANSEFEKQLADADVVISQPFWPAYMTKERFDKAKNLKLVVTAGIGSDHTDLQAAMDKNVTVAEVTFCNSISVAEHVVMMILSLVRNYIPSYQWVIKGGWNIADCVERSYDLEGMHVGTVAAGRIGLAVLRRLAPFDVNLHYYDKHRLPKEVEQELNLTYHPNVEDMVKVCDVVTINCPLHPETEHLFNDEMIGKMKRGSYLINTARGKIADRDAVVRALESGQLAGYAGDVWFPQPAPKDHPWRTMPHHGMTPHISGTSLSAQTRYAAGTREILEDFFAGKPIR</sequence>
<organism evidence="9 10">
    <name type="scientific">Methyloceanibacter marginalis</name>
    <dbReference type="NCBI Taxonomy" id="1774971"/>
    <lineage>
        <taxon>Bacteria</taxon>
        <taxon>Pseudomonadati</taxon>
        <taxon>Pseudomonadota</taxon>
        <taxon>Alphaproteobacteria</taxon>
        <taxon>Hyphomicrobiales</taxon>
        <taxon>Hyphomicrobiaceae</taxon>
        <taxon>Methyloceanibacter</taxon>
    </lineage>
</organism>
<keyword evidence="10" id="KW-1185">Reference proteome</keyword>
<proteinExistence type="inferred from homology"/>
<dbReference type="GO" id="GO:0008863">
    <property type="term" value="F:formate dehydrogenase (NAD+) activity"/>
    <property type="evidence" value="ECO:0007669"/>
    <property type="project" value="UniProtKB-EC"/>
</dbReference>
<dbReference type="EC" id="1.17.1.9" evidence="3"/>
<protein>
    <recommendedName>
        <fullName evidence="3">formate dehydrogenase</fullName>
        <ecNumber evidence="3">1.17.1.9</ecNumber>
    </recommendedName>
</protein>
<evidence type="ECO:0000256" key="1">
    <source>
        <dbReference type="ARBA" id="ARBA00000455"/>
    </source>
</evidence>
<dbReference type="EMBL" id="LPWD01000412">
    <property type="protein sequence ID" value="ODS02099.1"/>
    <property type="molecule type" value="Genomic_DNA"/>
</dbReference>
<dbReference type="InterPro" id="IPR036291">
    <property type="entry name" value="NAD(P)-bd_dom_sf"/>
</dbReference>
<keyword evidence="5" id="KW-0520">NAD</keyword>
<dbReference type="InterPro" id="IPR006140">
    <property type="entry name" value="D-isomer_DH_NAD-bd"/>
</dbReference>
<evidence type="ECO:0000259" key="8">
    <source>
        <dbReference type="Pfam" id="PF02826"/>
    </source>
</evidence>
<dbReference type="CDD" id="cd05302">
    <property type="entry name" value="FDH"/>
    <property type="match status" value="1"/>
</dbReference>